<evidence type="ECO:0000313" key="3">
    <source>
        <dbReference type="Proteomes" id="UP000478417"/>
    </source>
</evidence>
<dbReference type="InterPro" id="IPR005135">
    <property type="entry name" value="Endo/exonuclease/phosphatase"/>
</dbReference>
<gene>
    <name evidence="2" type="ORF">G0Q06_13955</name>
</gene>
<dbReference type="RefSeq" id="WP_163967267.1">
    <property type="nucleotide sequence ID" value="NZ_JAAGNX010000003.1"/>
</dbReference>
<feature type="domain" description="Endonuclease/exonuclease/phosphatase" evidence="1">
    <location>
        <begin position="207"/>
        <end position="445"/>
    </location>
</feature>
<dbReference type="SUPFAM" id="SSF56219">
    <property type="entry name" value="DNase I-like"/>
    <property type="match status" value="1"/>
</dbReference>
<dbReference type="GO" id="GO:0004519">
    <property type="term" value="F:endonuclease activity"/>
    <property type="evidence" value="ECO:0007669"/>
    <property type="project" value="UniProtKB-KW"/>
</dbReference>
<dbReference type="Proteomes" id="UP000478417">
    <property type="component" value="Unassembled WGS sequence"/>
</dbReference>
<evidence type="ECO:0000313" key="2">
    <source>
        <dbReference type="EMBL" id="NDV63564.1"/>
    </source>
</evidence>
<dbReference type="InterPro" id="IPR036691">
    <property type="entry name" value="Endo/exonu/phosph_ase_sf"/>
</dbReference>
<keyword evidence="2" id="KW-0255">Endonuclease</keyword>
<keyword evidence="2" id="KW-0378">Hydrolase</keyword>
<dbReference type="GO" id="GO:0004527">
    <property type="term" value="F:exonuclease activity"/>
    <property type="evidence" value="ECO:0007669"/>
    <property type="project" value="UniProtKB-KW"/>
</dbReference>
<dbReference type="AlphaFoldDB" id="A0A6B2M628"/>
<keyword evidence="3" id="KW-1185">Reference proteome</keyword>
<dbReference type="Pfam" id="PF03372">
    <property type="entry name" value="Exo_endo_phos"/>
    <property type="match status" value="1"/>
</dbReference>
<dbReference type="EMBL" id="JAAGNX010000003">
    <property type="protein sequence ID" value="NDV63564.1"/>
    <property type="molecule type" value="Genomic_DNA"/>
</dbReference>
<accession>A0A6B2M628</accession>
<dbReference type="Gene3D" id="3.60.10.10">
    <property type="entry name" value="Endonuclease/exonuclease/phosphatase"/>
    <property type="match status" value="1"/>
</dbReference>
<comment type="caution">
    <text evidence="2">The sequence shown here is derived from an EMBL/GenBank/DDBJ whole genome shotgun (WGS) entry which is preliminary data.</text>
</comment>
<keyword evidence="2" id="KW-0540">Nuclease</keyword>
<name>A0A6B2M628_9BACT</name>
<proteinExistence type="predicted"/>
<evidence type="ECO:0000259" key="1">
    <source>
        <dbReference type="Pfam" id="PF03372"/>
    </source>
</evidence>
<protein>
    <submittedName>
        <fullName evidence="2">Endonuclease/exonuclease/phosphatase family protein</fullName>
    </submittedName>
</protein>
<sequence>MVRSICLLGLVLSSFHANRLEAILVDGASADWPVDAPSVSDPAGDGQSSSADFRKLSVTNDAYNLYLLVEFENPVNLRFADLRLYIDADNNPSTGTTYSGRGMDFSWDFDLNRGTSTLTDRGDIGRGNFIERLAPEGSSTIHEIAVSLEALPAARSGEPVHIALIEENSLDRIPDIGSSLAYNFSGPLSVQPMPIVTQKSRRSVRIVSWNVLRDAPFEGNNLEPFRRVLFAINPDIAILQEIYDTPTNTVLEFFQKNMQIPIGEEWSITRNNDCITVSRYPTEGSWSVDGNLVSRHATEDVLGYRLLIANAHLPCCNSGEDGRIEESANILNLIEVRLNDPTPAPQSIIIGGDLNSGGLAPELIDLTTTIVPLEMASPRHVYQYDQYSWGSDGLSRFGSSKLDFFLFDPATVFRQKAYTLDTDLLPQSALTAMGLQANDTFVSDHLPLVLDLSSRHLPSALQATPMLANGDCLSSWWGKLNGFIYPVVLHERLGWLRLHETAEGFWYADEDGSWFWTGPEIYPWFYSVTGEEWQYDHLHRNNSK</sequence>
<keyword evidence="2" id="KW-0269">Exonuclease</keyword>
<organism evidence="2 3">
    <name type="scientific">Oceanipulchritudo coccoides</name>
    <dbReference type="NCBI Taxonomy" id="2706888"/>
    <lineage>
        <taxon>Bacteria</taxon>
        <taxon>Pseudomonadati</taxon>
        <taxon>Verrucomicrobiota</taxon>
        <taxon>Opitutia</taxon>
        <taxon>Puniceicoccales</taxon>
        <taxon>Oceanipulchritudinaceae</taxon>
        <taxon>Oceanipulchritudo</taxon>
    </lineage>
</organism>
<reference evidence="2 3" key="1">
    <citation type="submission" date="2020-02" db="EMBL/GenBank/DDBJ databases">
        <title>Albibacoteraceae fam. nov., the first described family within the subdivision 4 Verrucomicrobia.</title>
        <authorList>
            <person name="Xi F."/>
        </authorList>
    </citation>
    <scope>NUCLEOTIDE SEQUENCE [LARGE SCALE GENOMIC DNA]</scope>
    <source>
        <strain evidence="2 3">CK1056</strain>
    </source>
</reference>